<feature type="region of interest" description="Disordered" evidence="1">
    <location>
        <begin position="1"/>
        <end position="22"/>
    </location>
</feature>
<dbReference type="EMBL" id="MU003788">
    <property type="protein sequence ID" value="KAF2721694.1"/>
    <property type="molecule type" value="Genomic_DNA"/>
</dbReference>
<reference evidence="2" key="1">
    <citation type="journal article" date="2020" name="Stud. Mycol.">
        <title>101 Dothideomycetes genomes: a test case for predicting lifestyles and emergence of pathogens.</title>
        <authorList>
            <person name="Haridas S."/>
            <person name="Albert R."/>
            <person name="Binder M."/>
            <person name="Bloem J."/>
            <person name="Labutti K."/>
            <person name="Salamov A."/>
            <person name="Andreopoulos B."/>
            <person name="Baker S."/>
            <person name="Barry K."/>
            <person name="Bills G."/>
            <person name="Bluhm B."/>
            <person name="Cannon C."/>
            <person name="Castanera R."/>
            <person name="Culley D."/>
            <person name="Daum C."/>
            <person name="Ezra D."/>
            <person name="Gonzalez J."/>
            <person name="Henrissat B."/>
            <person name="Kuo A."/>
            <person name="Liang C."/>
            <person name="Lipzen A."/>
            <person name="Lutzoni F."/>
            <person name="Magnuson J."/>
            <person name="Mondo S."/>
            <person name="Nolan M."/>
            <person name="Ohm R."/>
            <person name="Pangilinan J."/>
            <person name="Park H.-J."/>
            <person name="Ramirez L."/>
            <person name="Alfaro M."/>
            <person name="Sun H."/>
            <person name="Tritt A."/>
            <person name="Yoshinaga Y."/>
            <person name="Zwiers L.-H."/>
            <person name="Turgeon B."/>
            <person name="Goodwin S."/>
            <person name="Spatafora J."/>
            <person name="Crous P."/>
            <person name="Grigoriev I."/>
        </authorList>
    </citation>
    <scope>NUCLEOTIDE SEQUENCE</scope>
    <source>
        <strain evidence="2">CBS 116435</strain>
    </source>
</reference>
<sequence length="156" mass="17770">MQGRFPCSAGRVSGRMRRREHRGGGFAREYPVERSGSAHWLARARERRKRLERACGLRGQRLLSPLQASVPSLLPYHLSSTTECKSPHHYVSGFTLRARVDGVIVRLPQGVPSRWSCRGRMRHIHTCTHMLPEITPQDNGDMGRSNARLNTPRHSR</sequence>
<evidence type="ECO:0000313" key="2">
    <source>
        <dbReference type="EMBL" id="KAF2721694.1"/>
    </source>
</evidence>
<proteinExistence type="predicted"/>
<dbReference type="Proteomes" id="UP000799441">
    <property type="component" value="Unassembled WGS sequence"/>
</dbReference>
<dbReference type="AlphaFoldDB" id="A0A9P4UPD9"/>
<evidence type="ECO:0000256" key="1">
    <source>
        <dbReference type="SAM" id="MobiDB-lite"/>
    </source>
</evidence>
<name>A0A9P4UPD9_9PEZI</name>
<accession>A0A9P4UPD9</accession>
<protein>
    <submittedName>
        <fullName evidence="2">Uncharacterized protein</fullName>
    </submittedName>
</protein>
<evidence type="ECO:0000313" key="3">
    <source>
        <dbReference type="Proteomes" id="UP000799441"/>
    </source>
</evidence>
<feature type="region of interest" description="Disordered" evidence="1">
    <location>
        <begin position="132"/>
        <end position="156"/>
    </location>
</feature>
<keyword evidence="3" id="KW-1185">Reference proteome</keyword>
<gene>
    <name evidence="2" type="ORF">K431DRAFT_66275</name>
</gene>
<comment type="caution">
    <text evidence="2">The sequence shown here is derived from an EMBL/GenBank/DDBJ whole genome shotgun (WGS) entry which is preliminary data.</text>
</comment>
<organism evidence="2 3">
    <name type="scientific">Polychaeton citri CBS 116435</name>
    <dbReference type="NCBI Taxonomy" id="1314669"/>
    <lineage>
        <taxon>Eukaryota</taxon>
        <taxon>Fungi</taxon>
        <taxon>Dikarya</taxon>
        <taxon>Ascomycota</taxon>
        <taxon>Pezizomycotina</taxon>
        <taxon>Dothideomycetes</taxon>
        <taxon>Dothideomycetidae</taxon>
        <taxon>Capnodiales</taxon>
        <taxon>Capnodiaceae</taxon>
        <taxon>Polychaeton</taxon>
    </lineage>
</organism>